<dbReference type="EMBL" id="CP045704">
    <property type="protein sequence ID" value="QNE83329.1"/>
    <property type="molecule type" value="Genomic_DNA"/>
</dbReference>
<evidence type="ECO:0000313" key="6">
    <source>
        <dbReference type="EMBL" id="QNE83329.1"/>
    </source>
</evidence>
<proteinExistence type="predicted"/>
<keyword evidence="7" id="KW-1185">Reference proteome</keyword>
<evidence type="ECO:0000256" key="2">
    <source>
        <dbReference type="ARBA" id="ARBA00023125"/>
    </source>
</evidence>
<feature type="compositionally biased region" description="Basic and acidic residues" evidence="4">
    <location>
        <begin position="124"/>
        <end position="144"/>
    </location>
</feature>
<name>A0ABX6RSH3_9ACTN</name>
<keyword evidence="2" id="KW-0238">DNA-binding</keyword>
<dbReference type="PRINTS" id="PR00038">
    <property type="entry name" value="HTHLUXR"/>
</dbReference>
<reference evidence="7" key="1">
    <citation type="submission" date="2019-10" db="EMBL/GenBank/DDBJ databases">
        <title>Antimicrobial potential of Antarctic Bacteria.</title>
        <authorList>
            <person name="Benaud N."/>
            <person name="Edwards R.J."/>
            <person name="Ferrari B.C."/>
        </authorList>
    </citation>
    <scope>NUCLEOTIDE SEQUENCE [LARGE SCALE GENOMIC DNA]</scope>
    <source>
        <strain evidence="7">NBH77</strain>
    </source>
</reference>
<feature type="region of interest" description="Disordered" evidence="4">
    <location>
        <begin position="1"/>
        <end position="22"/>
    </location>
</feature>
<evidence type="ECO:0000256" key="4">
    <source>
        <dbReference type="SAM" id="MobiDB-lite"/>
    </source>
</evidence>
<dbReference type="Gene3D" id="1.10.10.10">
    <property type="entry name" value="Winged helix-like DNA-binding domain superfamily/Winged helix DNA-binding domain"/>
    <property type="match status" value="1"/>
</dbReference>
<dbReference type="InterPro" id="IPR000792">
    <property type="entry name" value="Tscrpt_reg_LuxR_C"/>
</dbReference>
<dbReference type="CDD" id="cd06170">
    <property type="entry name" value="LuxR_C_like"/>
    <property type="match status" value="1"/>
</dbReference>
<feature type="domain" description="HTH luxR-type" evidence="5">
    <location>
        <begin position="34"/>
        <end position="106"/>
    </location>
</feature>
<dbReference type="PROSITE" id="PS00622">
    <property type="entry name" value="HTH_LUXR_1"/>
    <property type="match status" value="1"/>
</dbReference>
<dbReference type="InterPro" id="IPR016032">
    <property type="entry name" value="Sig_transdc_resp-reg_C-effctor"/>
</dbReference>
<dbReference type="Pfam" id="PF00196">
    <property type="entry name" value="GerE"/>
    <property type="match status" value="1"/>
</dbReference>
<keyword evidence="1" id="KW-0805">Transcription regulation</keyword>
<dbReference type="PANTHER" id="PTHR44688">
    <property type="entry name" value="DNA-BINDING TRANSCRIPTIONAL ACTIVATOR DEVR_DOSR"/>
    <property type="match status" value="1"/>
</dbReference>
<sequence length="144" mass="15493">MTCAYAGAARPVGRSGGGGPADCGTREPCGEGPPGCLIERLREVVCTASGREREVLGHIARGATYREIARRMDVSLHTVDTYVRRIRAKTGARNRTHLLLLASQGLLRGLHVCPREVPGTSRRAGREGPDRAERHERAGQGRSA</sequence>
<evidence type="ECO:0000256" key="1">
    <source>
        <dbReference type="ARBA" id="ARBA00023015"/>
    </source>
</evidence>
<dbReference type="Proteomes" id="UP000515764">
    <property type="component" value="Chromosome"/>
</dbReference>
<dbReference type="InterPro" id="IPR036388">
    <property type="entry name" value="WH-like_DNA-bd_sf"/>
</dbReference>
<dbReference type="SUPFAM" id="SSF46894">
    <property type="entry name" value="C-terminal effector domain of the bipartite response regulators"/>
    <property type="match status" value="1"/>
</dbReference>
<evidence type="ECO:0000256" key="3">
    <source>
        <dbReference type="ARBA" id="ARBA00023163"/>
    </source>
</evidence>
<organism evidence="6 7">
    <name type="scientific">Streptomyces rutgersensis</name>
    <dbReference type="NCBI Taxonomy" id="53451"/>
    <lineage>
        <taxon>Bacteria</taxon>
        <taxon>Bacillati</taxon>
        <taxon>Actinomycetota</taxon>
        <taxon>Actinomycetes</taxon>
        <taxon>Kitasatosporales</taxon>
        <taxon>Streptomycetaceae</taxon>
        <taxon>Streptomyces</taxon>
        <taxon>Streptomyces diastaticus group</taxon>
    </lineage>
</organism>
<protein>
    <recommendedName>
        <fullName evidence="5">HTH luxR-type domain-containing protein</fullName>
    </recommendedName>
</protein>
<evidence type="ECO:0000259" key="5">
    <source>
        <dbReference type="PROSITE" id="PS50043"/>
    </source>
</evidence>
<dbReference type="SMART" id="SM00421">
    <property type="entry name" value="HTH_LUXR"/>
    <property type="match status" value="1"/>
</dbReference>
<evidence type="ECO:0000313" key="7">
    <source>
        <dbReference type="Proteomes" id="UP000515764"/>
    </source>
</evidence>
<gene>
    <name evidence="6" type="ORF">F0345_21275</name>
</gene>
<keyword evidence="3" id="KW-0804">Transcription</keyword>
<dbReference type="RefSeq" id="WP_100455040.1">
    <property type="nucleotide sequence ID" value="NZ_CP045704.1"/>
</dbReference>
<dbReference type="PANTHER" id="PTHR44688:SF16">
    <property type="entry name" value="DNA-BINDING TRANSCRIPTIONAL ACTIVATOR DEVR_DOSR"/>
    <property type="match status" value="1"/>
</dbReference>
<feature type="region of interest" description="Disordered" evidence="4">
    <location>
        <begin position="116"/>
        <end position="144"/>
    </location>
</feature>
<dbReference type="PROSITE" id="PS50043">
    <property type="entry name" value="HTH_LUXR_2"/>
    <property type="match status" value="1"/>
</dbReference>
<accession>A0ABX6RSH3</accession>